<feature type="compositionally biased region" description="Polar residues" evidence="2">
    <location>
        <begin position="1817"/>
        <end position="1828"/>
    </location>
</feature>
<sequence>MSTGGEQKKPTELLIALGINEKISKKNIHTYLKQLKNIPSLTINLDVKGYNSQLFIDYGKQIQALEQQLDTLNGKLQNIGAEASAPLSIFENVKQQITDSIKSIDTLNKTFKDAKINVSSFYKQLAKVPTNDLQALSKLVSQLKAEIETATIDQFKLNGIQKVQQDLQTFKTNLSSIYELQTSYIDTSSFDQLTAQITDLNNQLSDIQLGEGLNIADISNVSAQIEKMNQDIIEFGQNTGQAAQSSASLGSSIMDSLALTSTLKTIGEDISGGSAPIKLLRNLHGIGIVGGLFFDMYTEEQKKINQTVAEFEASQKAMLGLYSQNAETIDSLIPKYERLSKIVNDGNADNNTLKEHENIQNQLANLLPSLAASEDEYGKKIVGSAEAIKIKTQLLKEQQAIENKAASAKEVEARKATITKNEEELNKLLKKNEDELLRFARGNNRRNAGVSAEYKQKVFDKKDSSAGGRQPSSVEEVVDSFWGLFEGKPIYDSVEKLQKFLPELRTMLTEAKKSGTDTDVQYLESLIRDAERTLKLTKNPLNEINNLLPEIKTNYINNLEAIIEKNNALTGSTEEVAQALGAQLISTANADEIQNLNSALEALFKDKNAPEFINAINEQFNKLYYAPPEQFEKMHQEASNYIEDIRKKLKSAYPNMDDATLTNLQNGITQYLASITKDYEKYGETMKATGLSLHHFTSSSAASGNELESLTTKMKNYQNVAEEEIGISSSYVDALNNSISSYQEISMQLDEHSQQTLNDILNKEHLTTQEQNIKDLLDARYAIMQDLATVYPGLLKNDSILIGLSKEKINMMIAENNANEVLLKAYKLFRDGKLTAEQEATLASALGTKARIENLKSELEAIQKVSSSTFNKYEEIQAKYNRGEELTDSEGRFLLAASQSRGDYVGYGEYSEKLKKLDDLISILNTDIGKVDGFTSTIKKNEQATNKTTTAQKNANAEKEKAIYITDKYKQKLEELNFQINKQQKSLSKLPEHSSEYRQALETQIKFEKEKLKAMQQQETSLKNQIASGKIQKTGTITGSSSAQTTTSNQKLNGWSGTITSGYRETRIINNKTDIHRGIDIASPLGTRLDANISGKVIASGKAEKNGMDSSYGNVVVIQDADNRKHIYAHLDKAIAKLGDTLVAGTQIGTIGSSGTSSGSHLHYEINVNGQPVDPSAFLKDAQNGKISIVSSSASSTVETAQAAIDQTISEVLNLQQQILDQQEKIENLEHDIIESYLSKFEHQKTNFDNQLENSDNRLKRLTVSSESYRKELDKQASLLKDKRKVNQNEIAYLEGVIKSGTVSKKIVAEYTQRLHELNQVNSEIDFTIWDVGAKKLESYMTKFEEQRQAPNNTIAYEKAKSEELDTSSPRYIKTLANINNAMKEQQIANSHELTQLQSLVNGNKLFGDSLDTAKQRIKDLTVEMKELQIAIQNGDYDILINIKTQSDEKVKNIESEINRAELIRKMFDEGSSDYEKYTDIMIDGQKRIAQQHLKTRDTLLEELQQSDITAERIKEVIDLINNEYNAYLNATVAIKEYNKQKNDAKEAQLKDIAEKVINAYKDYYQELKDEHLKQLDEEIERENKKHETIMKNLQDEMDLFRKSVEDKLRLLDRQEAQRSYDMEIEDLETERADVQSQFNILALDNSHEAKAKRKKLQEQLDEIDKNIAEKRHNREIELRKESLNDALEAKEEETDEKIELQEAEHENLINKIEREKEYWESHYNDLLNDEREFAKMRESIIDGHLENVEADLKQFQDKMKATLPDMGRTLEGTMDAVGLSIKNNVIFNLEEALNLIDKFNNSQKTSDKGLFEATPHTKQNTQTSTGNLSEGDLQVLLGKFLFDKVLPNASGTDKDTIRQKATQLADQGRKDSKNPQFTKDGVNFENAFNTLTHADKDAVYEYFNSNKGILGGKYNHVIEQFISSISGNKYEATTSKNNQTASLSTADMQVMLGKFIYEKLIPDATLNANTKTALKNKADYVAAQGRADDSEISKDVTFDSVKNTYTSAQIDQLKSFFNANLNLIDNTTTRELMKNKIASLDTGGFMNWTGIGIDGKGGKAIIAHPHEIMLNKADTRGLFDSINIMDRVMSSLAPFFSKFVPSAKTSPLPGGDTYGDIEIHFNVDKMNGDSNDLKRFSKMIDDDLLRRKGMRI</sequence>
<protein>
    <recommendedName>
        <fullName evidence="3">M23ase beta-sheet core domain-containing protein</fullName>
    </recommendedName>
</protein>
<feature type="region of interest" description="Disordered" evidence="2">
    <location>
        <begin position="1808"/>
        <end position="1828"/>
    </location>
</feature>
<dbReference type="GO" id="GO:0032982">
    <property type="term" value="C:myosin filament"/>
    <property type="evidence" value="ECO:0007669"/>
    <property type="project" value="TreeGrafter"/>
</dbReference>
<gene>
    <name evidence="4" type="ORF">ADM90_06865</name>
</gene>
<dbReference type="Proteomes" id="UP000037977">
    <property type="component" value="Unassembled WGS sequence"/>
</dbReference>
<evidence type="ECO:0000313" key="5">
    <source>
        <dbReference type="Proteomes" id="UP000037977"/>
    </source>
</evidence>
<feature type="coiled-coil region" evidence="1">
    <location>
        <begin position="1411"/>
        <end position="1464"/>
    </location>
</feature>
<feature type="region of interest" description="Disordered" evidence="2">
    <location>
        <begin position="1853"/>
        <end position="1880"/>
    </location>
</feature>
<dbReference type="InterPro" id="IPR011055">
    <property type="entry name" value="Dup_hybrid_motif"/>
</dbReference>
<proteinExistence type="predicted"/>
<dbReference type="InterPro" id="IPR016047">
    <property type="entry name" value="M23ase_b-sheet_dom"/>
</dbReference>
<dbReference type="GO" id="GO:0005737">
    <property type="term" value="C:cytoplasm"/>
    <property type="evidence" value="ECO:0007669"/>
    <property type="project" value="TreeGrafter"/>
</dbReference>
<organism evidence="4 5">
    <name type="scientific">Lysinibacillus macroides</name>
    <dbReference type="NCBI Taxonomy" id="33935"/>
    <lineage>
        <taxon>Bacteria</taxon>
        <taxon>Bacillati</taxon>
        <taxon>Bacillota</taxon>
        <taxon>Bacilli</taxon>
        <taxon>Bacillales</taxon>
        <taxon>Bacillaceae</taxon>
        <taxon>Lysinibacillus</taxon>
    </lineage>
</organism>
<evidence type="ECO:0000256" key="2">
    <source>
        <dbReference type="SAM" id="MobiDB-lite"/>
    </source>
</evidence>
<evidence type="ECO:0000313" key="4">
    <source>
        <dbReference type="EMBL" id="KOY83023.1"/>
    </source>
</evidence>
<dbReference type="Gene3D" id="1.10.287.1490">
    <property type="match status" value="1"/>
</dbReference>
<feature type="coiled-coil region" evidence="1">
    <location>
        <begin position="1528"/>
        <end position="1719"/>
    </location>
</feature>
<dbReference type="EMBL" id="LGCI01000005">
    <property type="protein sequence ID" value="KOY83023.1"/>
    <property type="molecule type" value="Genomic_DNA"/>
</dbReference>
<dbReference type="PATRIC" id="fig|33935.3.peg.814"/>
<dbReference type="GO" id="GO:0016460">
    <property type="term" value="C:myosin II complex"/>
    <property type="evidence" value="ECO:0007669"/>
    <property type="project" value="TreeGrafter"/>
</dbReference>
<dbReference type="Pfam" id="PF01551">
    <property type="entry name" value="Peptidase_M23"/>
    <property type="match status" value="1"/>
</dbReference>
<dbReference type="GO" id="GO:0051015">
    <property type="term" value="F:actin filament binding"/>
    <property type="evidence" value="ECO:0007669"/>
    <property type="project" value="TreeGrafter"/>
</dbReference>
<reference evidence="4 5" key="1">
    <citation type="submission" date="2015-07" db="EMBL/GenBank/DDBJ databases">
        <title>Genome sequencing project for genomic taxonomy and phylogenomics of Bacillus-like bacteria.</title>
        <authorList>
            <person name="Liu B."/>
            <person name="Wang J."/>
            <person name="Zhu Y."/>
            <person name="Liu G."/>
            <person name="Chen Q."/>
            <person name="Chen Z."/>
            <person name="Che J."/>
            <person name="Ge C."/>
            <person name="Shi H."/>
            <person name="Pan Z."/>
            <person name="Liu X."/>
        </authorList>
    </citation>
    <scope>NUCLEOTIDE SEQUENCE [LARGE SCALE GENOMIC DNA]</scope>
    <source>
        <strain evidence="4 5">DSM 54</strain>
    </source>
</reference>
<dbReference type="PANTHER" id="PTHR45615">
    <property type="entry name" value="MYOSIN HEAVY CHAIN, NON-MUSCLE"/>
    <property type="match status" value="1"/>
</dbReference>
<evidence type="ECO:0000259" key="3">
    <source>
        <dbReference type="Pfam" id="PF01551"/>
    </source>
</evidence>
<dbReference type="CDD" id="cd12797">
    <property type="entry name" value="M23_peptidase"/>
    <property type="match status" value="1"/>
</dbReference>
<dbReference type="SUPFAM" id="SSF51261">
    <property type="entry name" value="Duplicated hybrid motif"/>
    <property type="match status" value="1"/>
</dbReference>
<feature type="domain" description="M23ase beta-sheet core" evidence="3">
    <location>
        <begin position="1075"/>
        <end position="1175"/>
    </location>
</feature>
<dbReference type="STRING" id="33935.ADM90_06865"/>
<name>A0A0M9DLG0_9BACI</name>
<dbReference type="GO" id="GO:0000146">
    <property type="term" value="F:microfilament motor activity"/>
    <property type="evidence" value="ECO:0007669"/>
    <property type="project" value="TreeGrafter"/>
</dbReference>
<comment type="caution">
    <text evidence="4">The sequence shown here is derived from an EMBL/GenBank/DDBJ whole genome shotgun (WGS) entry which is preliminary data.</text>
</comment>
<keyword evidence="1" id="KW-0175">Coiled coil</keyword>
<keyword evidence="5" id="KW-1185">Reference proteome</keyword>
<dbReference type="RefSeq" id="WP_053994269.1">
    <property type="nucleotide sequence ID" value="NZ_CP065643.1"/>
</dbReference>
<dbReference type="OrthoDB" id="5902884at2"/>
<evidence type="ECO:0000256" key="1">
    <source>
        <dbReference type="SAM" id="Coils"/>
    </source>
</evidence>
<dbReference type="Gene3D" id="2.70.70.10">
    <property type="entry name" value="Glucose Permease (Domain IIA)"/>
    <property type="match status" value="1"/>
</dbReference>
<dbReference type="PANTHER" id="PTHR45615:SF40">
    <property type="entry name" value="MYOSIN HEAVY CHAIN, NON-MUSCLE"/>
    <property type="match status" value="1"/>
</dbReference>
<feature type="coiled-coil region" evidence="1">
    <location>
        <begin position="941"/>
        <end position="1025"/>
    </location>
</feature>
<accession>A0A0M9DLG0</accession>
<feature type="coiled-coil region" evidence="1">
    <location>
        <begin position="408"/>
        <end position="438"/>
    </location>
</feature>
<feature type="coiled-coil region" evidence="1">
    <location>
        <begin position="1198"/>
        <end position="1272"/>
    </location>
</feature>